<sequence length="143" mass="15763">MITWHEVLMTTASTGGHWVRVPDNGWGALIAYLAGPGRVRTVARRYNDVRVVTVHDGVRTEHSEEITPEDVRGIERDIASYVAERAAPAPPPGVSFEILIPDELSFDELEHDLLAATMRIASDGDPLAERQALDCVLRKHLSA</sequence>
<dbReference type="AlphaFoldDB" id="A0A511Z180"/>
<comment type="caution">
    <text evidence="1">The sequence shown here is derived from an EMBL/GenBank/DDBJ whole genome shotgun (WGS) entry which is preliminary data.</text>
</comment>
<accession>A0A511Z180</accession>
<dbReference type="InterPro" id="IPR046000">
    <property type="entry name" value="DUF5956"/>
</dbReference>
<dbReference type="Proteomes" id="UP000321484">
    <property type="component" value="Unassembled WGS sequence"/>
</dbReference>
<proteinExistence type="predicted"/>
<gene>
    <name evidence="1" type="ORF">AFE02nite_29420</name>
</gene>
<reference evidence="1 2" key="1">
    <citation type="submission" date="2019-07" db="EMBL/GenBank/DDBJ databases">
        <title>Whole genome shotgun sequence of Actinotalea fermentans NBRC 105374.</title>
        <authorList>
            <person name="Hosoyama A."/>
            <person name="Uohara A."/>
            <person name="Ohji S."/>
            <person name="Ichikawa N."/>
        </authorList>
    </citation>
    <scope>NUCLEOTIDE SEQUENCE [LARGE SCALE GENOMIC DNA]</scope>
    <source>
        <strain evidence="1 2">NBRC 105374</strain>
    </source>
</reference>
<dbReference type="OrthoDB" id="4476365at2"/>
<evidence type="ECO:0000313" key="1">
    <source>
        <dbReference type="EMBL" id="GEN81208.1"/>
    </source>
</evidence>
<protein>
    <submittedName>
        <fullName evidence="1">Uncharacterized protein</fullName>
    </submittedName>
</protein>
<keyword evidence="2" id="KW-1185">Reference proteome</keyword>
<organism evidence="1 2">
    <name type="scientific">Actinotalea fermentans</name>
    <dbReference type="NCBI Taxonomy" id="43671"/>
    <lineage>
        <taxon>Bacteria</taxon>
        <taxon>Bacillati</taxon>
        <taxon>Actinomycetota</taxon>
        <taxon>Actinomycetes</taxon>
        <taxon>Micrococcales</taxon>
        <taxon>Cellulomonadaceae</taxon>
        <taxon>Actinotalea</taxon>
    </lineage>
</organism>
<evidence type="ECO:0000313" key="2">
    <source>
        <dbReference type="Proteomes" id="UP000321484"/>
    </source>
</evidence>
<dbReference type="Pfam" id="PF19381">
    <property type="entry name" value="DUF5956"/>
    <property type="match status" value="1"/>
</dbReference>
<name>A0A511Z180_9CELL</name>
<dbReference type="EMBL" id="BJYK01000009">
    <property type="protein sequence ID" value="GEN81208.1"/>
    <property type="molecule type" value="Genomic_DNA"/>
</dbReference>
<dbReference type="RefSeq" id="WP_034244481.1">
    <property type="nucleotide sequence ID" value="NZ_BJYK01000009.1"/>
</dbReference>